<organism evidence="11 12">
    <name type="scientific">Agromyces cerinus subsp. cerinus</name>
    <dbReference type="NCBI Taxonomy" id="232089"/>
    <lineage>
        <taxon>Bacteria</taxon>
        <taxon>Bacillati</taxon>
        <taxon>Actinomycetota</taxon>
        <taxon>Actinomycetes</taxon>
        <taxon>Micrococcales</taxon>
        <taxon>Microbacteriaceae</taxon>
        <taxon>Agromyces</taxon>
    </lineage>
</organism>
<dbReference type="PANTHER" id="PTHR21016">
    <property type="entry name" value="BETA-AMYLOID BINDING PROTEIN-RELATED"/>
    <property type="match status" value="1"/>
</dbReference>
<dbReference type="InterPro" id="IPR007829">
    <property type="entry name" value="TM2"/>
</dbReference>
<feature type="domain" description="TM2" evidence="9">
    <location>
        <begin position="184"/>
        <end position="231"/>
    </location>
</feature>
<dbReference type="Proteomes" id="UP000184699">
    <property type="component" value="Unassembled WGS sequence"/>
</dbReference>
<dbReference type="EMBL" id="FSRJ01000002">
    <property type="protein sequence ID" value="SIN90027.1"/>
    <property type="molecule type" value="Genomic_DNA"/>
</dbReference>
<sequence>MSLEAGWYDDESDAALLRYWDGTAWTPHTAARPADAAPNPLPAATTPGPTPAPPAPTGAPMTATPPAPAGPPTPAFGAAPAFDGIDESTTARPAGSAAPWPPAAGAAPAQPVPPAPPAPVAPTLGAPAPFPAPPAASEFPSYTLPAPPGYSLEEQTTAPLPPAYGTAAPVGPQFSYEPYRTTGRTFVATWLFAMLLGFWGADRFYLGKVGTAIAKLLTLGGLGVWVLVDLVLVLTGSQRDRDGRTLEGYDQHKRIAWIVTGCLVGLSVLTSITSGVVSLFVR</sequence>
<accession>A0A1N6F453</accession>
<feature type="domain" description="DUF2510" evidence="10">
    <location>
        <begin position="5"/>
        <end position="37"/>
    </location>
</feature>
<feature type="compositionally biased region" description="Pro residues" evidence="7">
    <location>
        <begin position="48"/>
        <end position="74"/>
    </location>
</feature>
<keyword evidence="2 8" id="KW-0812">Transmembrane</keyword>
<feature type="compositionally biased region" description="Pro residues" evidence="7">
    <location>
        <begin position="110"/>
        <end position="120"/>
    </location>
</feature>
<keyword evidence="12" id="KW-1185">Reference proteome</keyword>
<evidence type="ECO:0000256" key="2">
    <source>
        <dbReference type="ARBA" id="ARBA00022692"/>
    </source>
</evidence>
<feature type="compositionally biased region" description="Low complexity" evidence="7">
    <location>
        <begin position="91"/>
        <end position="109"/>
    </location>
</feature>
<comment type="subcellular location">
    <subcellularLocation>
        <location evidence="1">Membrane</location>
        <topology evidence="1">Multi-pass membrane protein</topology>
    </subcellularLocation>
</comment>
<dbReference type="OrthoDB" id="2004788at2"/>
<keyword evidence="4 8" id="KW-1133">Transmembrane helix</keyword>
<feature type="compositionally biased region" description="Low complexity" evidence="7">
    <location>
        <begin position="30"/>
        <end position="47"/>
    </location>
</feature>
<evidence type="ECO:0000256" key="1">
    <source>
        <dbReference type="ARBA" id="ARBA00004141"/>
    </source>
</evidence>
<keyword evidence="6" id="KW-0325">Glycoprotein</keyword>
<protein>
    <recommendedName>
        <fullName evidence="13">TM2 domain-containing protein</fullName>
    </recommendedName>
</protein>
<feature type="region of interest" description="Disordered" evidence="7">
    <location>
        <begin position="30"/>
        <end position="132"/>
    </location>
</feature>
<dbReference type="Pfam" id="PF10708">
    <property type="entry name" value="DUF2510"/>
    <property type="match status" value="1"/>
</dbReference>
<evidence type="ECO:0000256" key="4">
    <source>
        <dbReference type="ARBA" id="ARBA00022989"/>
    </source>
</evidence>
<evidence type="ECO:0000256" key="7">
    <source>
        <dbReference type="SAM" id="MobiDB-lite"/>
    </source>
</evidence>
<evidence type="ECO:0000256" key="5">
    <source>
        <dbReference type="ARBA" id="ARBA00023136"/>
    </source>
</evidence>
<dbReference type="RefSeq" id="WP_084183835.1">
    <property type="nucleotide sequence ID" value="NZ_FSRJ01000002.1"/>
</dbReference>
<keyword evidence="5 8" id="KW-0472">Membrane</keyword>
<evidence type="ECO:0008006" key="13">
    <source>
        <dbReference type="Google" id="ProtNLM"/>
    </source>
</evidence>
<name>A0A1N6F453_9MICO</name>
<dbReference type="STRING" id="232089.SAMN05443544_1724"/>
<dbReference type="PANTHER" id="PTHR21016:SF4">
    <property type="entry name" value="TM2 DOMAIN-CONTAINING PROTEIN 2"/>
    <property type="match status" value="1"/>
</dbReference>
<evidence type="ECO:0000259" key="10">
    <source>
        <dbReference type="Pfam" id="PF10708"/>
    </source>
</evidence>
<dbReference type="AlphaFoldDB" id="A0A1N6F453"/>
<evidence type="ECO:0000256" key="6">
    <source>
        <dbReference type="ARBA" id="ARBA00023180"/>
    </source>
</evidence>
<gene>
    <name evidence="11" type="ORF">SAMN05443544_1724</name>
</gene>
<feature type="transmembrane region" description="Helical" evidence="8">
    <location>
        <begin position="183"/>
        <end position="201"/>
    </location>
</feature>
<evidence type="ECO:0000259" key="9">
    <source>
        <dbReference type="Pfam" id="PF05154"/>
    </source>
</evidence>
<reference evidence="12" key="1">
    <citation type="submission" date="2016-11" db="EMBL/GenBank/DDBJ databases">
        <authorList>
            <person name="Varghese N."/>
            <person name="Submissions S."/>
        </authorList>
    </citation>
    <scope>NUCLEOTIDE SEQUENCE [LARGE SCALE GENOMIC DNA]</scope>
    <source>
        <strain evidence="12">DSM 8595</strain>
    </source>
</reference>
<keyword evidence="3" id="KW-0732">Signal</keyword>
<dbReference type="InterPro" id="IPR018929">
    <property type="entry name" value="DUF2510"/>
</dbReference>
<dbReference type="InterPro" id="IPR050932">
    <property type="entry name" value="TM2D1-3-like"/>
</dbReference>
<feature type="transmembrane region" description="Helical" evidence="8">
    <location>
        <begin position="213"/>
        <end position="234"/>
    </location>
</feature>
<proteinExistence type="predicted"/>
<evidence type="ECO:0000313" key="11">
    <source>
        <dbReference type="EMBL" id="SIN90027.1"/>
    </source>
</evidence>
<evidence type="ECO:0000313" key="12">
    <source>
        <dbReference type="Proteomes" id="UP000184699"/>
    </source>
</evidence>
<evidence type="ECO:0000256" key="8">
    <source>
        <dbReference type="SAM" id="Phobius"/>
    </source>
</evidence>
<dbReference type="GO" id="GO:0016020">
    <property type="term" value="C:membrane"/>
    <property type="evidence" value="ECO:0007669"/>
    <property type="project" value="UniProtKB-SubCell"/>
</dbReference>
<dbReference type="Pfam" id="PF05154">
    <property type="entry name" value="TM2"/>
    <property type="match status" value="1"/>
</dbReference>
<feature type="transmembrane region" description="Helical" evidence="8">
    <location>
        <begin position="255"/>
        <end position="281"/>
    </location>
</feature>
<evidence type="ECO:0000256" key="3">
    <source>
        <dbReference type="ARBA" id="ARBA00022729"/>
    </source>
</evidence>